<keyword evidence="10" id="KW-1185">Reference proteome</keyword>
<evidence type="ECO:0000256" key="1">
    <source>
        <dbReference type="ARBA" id="ARBA00004141"/>
    </source>
</evidence>
<name>A0AAU8MYS5_9GAMM</name>
<evidence type="ECO:0000259" key="7">
    <source>
        <dbReference type="Pfam" id="PF04138"/>
    </source>
</evidence>
<evidence type="ECO:0000256" key="4">
    <source>
        <dbReference type="ARBA" id="ARBA00023136"/>
    </source>
</evidence>
<dbReference type="GO" id="GO:0016757">
    <property type="term" value="F:glycosyltransferase activity"/>
    <property type="evidence" value="ECO:0007669"/>
    <property type="project" value="UniProtKB-KW"/>
</dbReference>
<accession>A0AAU8MYS5</accession>
<dbReference type="InterPro" id="IPR007267">
    <property type="entry name" value="GtrA_DPMS_TM"/>
</dbReference>
<keyword evidence="4 5" id="KW-0472">Membrane</keyword>
<feature type="transmembrane region" description="Helical" evidence="5">
    <location>
        <begin position="79"/>
        <end position="103"/>
    </location>
</feature>
<reference evidence="9" key="2">
    <citation type="submission" date="2024-06" db="EMBL/GenBank/DDBJ databases">
        <authorList>
            <person name="Li S."/>
        </authorList>
    </citation>
    <scope>NUCLEOTIDE SEQUENCE</scope>
    <source>
        <strain evidence="9">SR10</strain>
    </source>
</reference>
<keyword evidence="9" id="KW-0328">Glycosyltransferase</keyword>
<dbReference type="InterPro" id="IPR029044">
    <property type="entry name" value="Nucleotide-diphossugar_trans"/>
</dbReference>
<dbReference type="EMBL" id="CP159925">
    <property type="protein sequence ID" value="XCO76757.1"/>
    <property type="molecule type" value="Genomic_DNA"/>
</dbReference>
<dbReference type="InterPro" id="IPR001173">
    <property type="entry name" value="Glyco_trans_2-like"/>
</dbReference>
<keyword evidence="3 5" id="KW-1133">Transmembrane helix</keyword>
<keyword evidence="2 5" id="KW-0812">Transmembrane</keyword>
<proteinExistence type="predicted"/>
<dbReference type="CDD" id="cd04179">
    <property type="entry name" value="DPM_DPG-synthase_like"/>
    <property type="match status" value="1"/>
</dbReference>
<dbReference type="AlphaFoldDB" id="A0AAU8MYS5"/>
<dbReference type="Pfam" id="PF04138">
    <property type="entry name" value="GtrA_DPMS_TM"/>
    <property type="match status" value="1"/>
</dbReference>
<evidence type="ECO:0000256" key="5">
    <source>
        <dbReference type="SAM" id="Phobius"/>
    </source>
</evidence>
<evidence type="ECO:0000313" key="8">
    <source>
        <dbReference type="EMBL" id="MEI2453372.1"/>
    </source>
</evidence>
<feature type="domain" description="Glycosyltransferase 2-like" evidence="6">
    <location>
        <begin position="165"/>
        <end position="280"/>
    </location>
</feature>
<protein>
    <submittedName>
        <fullName evidence="9">Glycosyltransferase</fullName>
        <ecNumber evidence="9">2.4.-.-</ecNumber>
    </submittedName>
</protein>
<feature type="transmembrane region" description="Helical" evidence="5">
    <location>
        <begin position="16"/>
        <end position="34"/>
    </location>
</feature>
<sequence length="394" mass="43096">MNATAAAGFGRLRGELLRFVLVGGTSAAITFSIYRGLMLFGASPHPALALGFVAGTVFSFFANRLFTFSLAVPMRRSEVLRFVLVYATALGAHVGVNALMLAWLGRGEVGIAVSFAIATCVSTATTFAGMKWFAFAGDAPPPAAAPARSGHDPAAGVAVARPRLSLVIPCYNEAANLPLLVQRLRESFLDERSEVILVDNGSTDDSPAVLAALLDGQARIRSLRVERNQGYGYGILAGLEAAQGELLGWTHADLQTDPVDALRGLELFASGAEACFVKGRRYGRPAGDAIFTVGMSLFETVLLGRPMWDINAQPTLFPRDFFRRWNDPPHDFALDLYAYHQARRCGLDVRRFPVRFGPRAHGRSHWNVDWRAKLRFIRRTVDFSWRLRRGLGAR</sequence>
<dbReference type="SUPFAM" id="SSF53448">
    <property type="entry name" value="Nucleotide-diphospho-sugar transferases"/>
    <property type="match status" value="1"/>
</dbReference>
<organism evidence="9">
    <name type="scientific">Lysobacter firmicutimachus</name>
    <dbReference type="NCBI Taxonomy" id="1792846"/>
    <lineage>
        <taxon>Bacteria</taxon>
        <taxon>Pseudomonadati</taxon>
        <taxon>Pseudomonadota</taxon>
        <taxon>Gammaproteobacteria</taxon>
        <taxon>Lysobacterales</taxon>
        <taxon>Lysobacteraceae</taxon>
        <taxon>Lysobacter</taxon>
    </lineage>
</organism>
<dbReference type="PANTHER" id="PTHR48090:SF7">
    <property type="entry name" value="RFBJ PROTEIN"/>
    <property type="match status" value="1"/>
</dbReference>
<evidence type="ECO:0000256" key="3">
    <source>
        <dbReference type="ARBA" id="ARBA00022989"/>
    </source>
</evidence>
<dbReference type="EMBL" id="JBANDL010000002">
    <property type="protein sequence ID" value="MEI2453372.1"/>
    <property type="molecule type" value="Genomic_DNA"/>
</dbReference>
<evidence type="ECO:0000313" key="9">
    <source>
        <dbReference type="EMBL" id="XCO76757.1"/>
    </source>
</evidence>
<reference evidence="8 10" key="1">
    <citation type="submission" date="2024-02" db="EMBL/GenBank/DDBJ databases">
        <title>Lysobacter Genome Sequencing and Mining.</title>
        <authorList>
            <person name="Bierman J."/>
            <person name="Walker M.C."/>
        </authorList>
    </citation>
    <scope>NUCLEOTIDE SEQUENCE [LARGE SCALE GENOMIC DNA]</scope>
    <source>
        <strain evidence="8 10">PB6250</strain>
    </source>
</reference>
<evidence type="ECO:0000313" key="10">
    <source>
        <dbReference type="Proteomes" id="UP001387215"/>
    </source>
</evidence>
<dbReference type="PANTHER" id="PTHR48090">
    <property type="entry name" value="UNDECAPRENYL-PHOSPHATE 4-DEOXY-4-FORMAMIDO-L-ARABINOSE TRANSFERASE-RELATED"/>
    <property type="match status" value="1"/>
</dbReference>
<dbReference type="InterPro" id="IPR050256">
    <property type="entry name" value="Glycosyltransferase_2"/>
</dbReference>
<dbReference type="Proteomes" id="UP001387215">
    <property type="component" value="Unassembled WGS sequence"/>
</dbReference>
<comment type="subcellular location">
    <subcellularLocation>
        <location evidence="1">Membrane</location>
        <topology evidence="1">Multi-pass membrane protein</topology>
    </subcellularLocation>
</comment>
<dbReference type="EC" id="2.4.-.-" evidence="9"/>
<keyword evidence="9" id="KW-0808">Transferase</keyword>
<feature type="transmembrane region" description="Helical" evidence="5">
    <location>
        <begin position="46"/>
        <end position="67"/>
    </location>
</feature>
<gene>
    <name evidence="9" type="ORF">ABU614_08225</name>
    <name evidence="8" type="ORF">V2J18_01630</name>
</gene>
<dbReference type="Gene3D" id="3.90.550.10">
    <property type="entry name" value="Spore Coat Polysaccharide Biosynthesis Protein SpsA, Chain A"/>
    <property type="match status" value="1"/>
</dbReference>
<evidence type="ECO:0000259" key="6">
    <source>
        <dbReference type="Pfam" id="PF00535"/>
    </source>
</evidence>
<dbReference type="RefSeq" id="WP_336130710.1">
    <property type="nucleotide sequence ID" value="NZ_CP159925.1"/>
</dbReference>
<dbReference type="Pfam" id="PF00535">
    <property type="entry name" value="Glycos_transf_2"/>
    <property type="match status" value="1"/>
</dbReference>
<feature type="domain" description="GtrA/DPMS transmembrane" evidence="7">
    <location>
        <begin position="18"/>
        <end position="135"/>
    </location>
</feature>
<evidence type="ECO:0000256" key="2">
    <source>
        <dbReference type="ARBA" id="ARBA00022692"/>
    </source>
</evidence>
<dbReference type="GO" id="GO:0016020">
    <property type="term" value="C:membrane"/>
    <property type="evidence" value="ECO:0007669"/>
    <property type="project" value="UniProtKB-SubCell"/>
</dbReference>
<dbReference type="GO" id="GO:0000271">
    <property type="term" value="P:polysaccharide biosynthetic process"/>
    <property type="evidence" value="ECO:0007669"/>
    <property type="project" value="InterPro"/>
</dbReference>